<reference evidence="1 2" key="1">
    <citation type="submission" date="2018-11" db="EMBL/GenBank/DDBJ databases">
        <title>Draft genome analysis of Rheinheimera mesophila isolated from an industrial waste site.</title>
        <authorList>
            <person name="Yu Q."/>
            <person name="Qi Y."/>
            <person name="Zhang H."/>
            <person name="Lu Y."/>
            <person name="Pu J."/>
        </authorList>
    </citation>
    <scope>NUCLEOTIDE SEQUENCE [LARGE SCALE GENOMIC DNA]</scope>
    <source>
        <strain evidence="1 2">IITR13</strain>
    </source>
</reference>
<sequence length="435" mass="50906">MYLTKELAVTKNKLTTYFPLRTKDERKEFDWNSILGQVIAEVYRKELKNKDFEHFESLCEAELKKRLDDPGFWSVIQQMYFAQKDALKIAPEFLLFLSEQKEDNQHNKRIGKMFTNMLEDTSLVRLKPIRLNFLEQVIYDVLLEQALKPEKEIKRVEAKEEVYLPFLAVSFKQDLKFLSSKPRYLLESFNSFLKLYGFLYTSQLAHNLVNWDQGEPKPIPNYLILDIEKASQERREVKDYGYKQLYKHVHRIFPFLTMSEMLQSDKDVVKPLWALADSIRSSDWALNQLNLFAVDFISERQLKTGALPKASAIEALRQVLRLSLEQFKTGNKDKDDINTNFAKATLKLLCTDFIQQRGSAGSTLVINQDYLLLLTNLAIGDQEKLRLNELMKSFETRGVYFDKQSQSEIVQFYERIGNVERMSDSGDAVYVRKTV</sequence>
<dbReference type="InterPro" id="IPR017645">
    <property type="entry name" value="Dnd_assoc_1"/>
</dbReference>
<evidence type="ECO:0000313" key="1">
    <source>
        <dbReference type="EMBL" id="RRJ21335.1"/>
    </source>
</evidence>
<dbReference type="Proteomes" id="UP000276260">
    <property type="component" value="Unassembled WGS sequence"/>
</dbReference>
<keyword evidence="2" id="KW-1185">Reference proteome</keyword>
<dbReference type="OrthoDB" id="2590988at2"/>
<name>A0A3P3QJW0_9GAMM</name>
<dbReference type="RefSeq" id="WP_046519014.1">
    <property type="nucleotide sequence ID" value="NZ_LAVS01000007.1"/>
</dbReference>
<accession>A0A3P3QJW0</accession>
<dbReference type="EMBL" id="RRCF01000002">
    <property type="protein sequence ID" value="RRJ21335.1"/>
    <property type="molecule type" value="Genomic_DNA"/>
</dbReference>
<comment type="caution">
    <text evidence="1">The sequence shown here is derived from an EMBL/GenBank/DDBJ whole genome shotgun (WGS) entry which is preliminary data.</text>
</comment>
<dbReference type="NCBIfam" id="TIGR03236">
    <property type="entry name" value="dnd_assoc_1"/>
    <property type="match status" value="1"/>
</dbReference>
<proteinExistence type="predicted"/>
<evidence type="ECO:0000313" key="2">
    <source>
        <dbReference type="Proteomes" id="UP000276260"/>
    </source>
</evidence>
<gene>
    <name evidence="1" type="primary">dptG</name>
    <name evidence="1" type="ORF">EIK76_10690</name>
</gene>
<organism evidence="1 2">
    <name type="scientific">Rheinheimera mesophila</name>
    <dbReference type="NCBI Taxonomy" id="1547515"/>
    <lineage>
        <taxon>Bacteria</taxon>
        <taxon>Pseudomonadati</taxon>
        <taxon>Pseudomonadota</taxon>
        <taxon>Gammaproteobacteria</taxon>
        <taxon>Chromatiales</taxon>
        <taxon>Chromatiaceae</taxon>
        <taxon>Rheinheimera</taxon>
    </lineage>
</organism>
<dbReference type="AlphaFoldDB" id="A0A3P3QJW0"/>
<protein>
    <submittedName>
        <fullName evidence="1">DNA phosphorothioation-dependent restriction protein DptG</fullName>
    </submittedName>
</protein>